<evidence type="ECO:0000256" key="2">
    <source>
        <dbReference type="ARBA" id="ARBA00022737"/>
    </source>
</evidence>
<gene>
    <name evidence="9" type="primary">LOC106571784</name>
</gene>
<dbReference type="Proteomes" id="UP001652741">
    <property type="component" value="Unplaced"/>
</dbReference>
<evidence type="ECO:0000313" key="8">
    <source>
        <dbReference type="Proteomes" id="UP001652741"/>
    </source>
</evidence>
<dbReference type="PROSITE" id="PS50157">
    <property type="entry name" value="ZINC_FINGER_C2H2_2"/>
    <property type="match status" value="3"/>
</dbReference>
<name>A0A1S3MC11_SALSA</name>
<feature type="region of interest" description="Disordered" evidence="6">
    <location>
        <begin position="103"/>
        <end position="140"/>
    </location>
</feature>
<dbReference type="PANTHER" id="PTHR23235">
    <property type="entry name" value="KRUEPPEL-LIKE TRANSCRIPTION FACTOR"/>
    <property type="match status" value="1"/>
</dbReference>
<dbReference type="Gene3D" id="3.30.160.60">
    <property type="entry name" value="Classic Zinc Finger"/>
    <property type="match status" value="3"/>
</dbReference>
<feature type="compositionally biased region" description="Basic and acidic residues" evidence="6">
    <location>
        <begin position="111"/>
        <end position="121"/>
    </location>
</feature>
<evidence type="ECO:0000313" key="9">
    <source>
        <dbReference type="RefSeq" id="XP_014000712.2"/>
    </source>
</evidence>
<dbReference type="InterPro" id="IPR036236">
    <property type="entry name" value="Znf_C2H2_sf"/>
</dbReference>
<dbReference type="SUPFAM" id="SSF57667">
    <property type="entry name" value="beta-beta-alpha zinc fingers"/>
    <property type="match status" value="2"/>
</dbReference>
<dbReference type="GO" id="GO:0000981">
    <property type="term" value="F:DNA-binding transcription factor activity, RNA polymerase II-specific"/>
    <property type="evidence" value="ECO:0007669"/>
    <property type="project" value="TreeGrafter"/>
</dbReference>
<accession>A0A1S3MC11</accession>
<evidence type="ECO:0000259" key="7">
    <source>
        <dbReference type="PROSITE" id="PS50157"/>
    </source>
</evidence>
<dbReference type="GO" id="GO:0045893">
    <property type="term" value="P:positive regulation of DNA-templated transcription"/>
    <property type="evidence" value="ECO:0007669"/>
    <property type="project" value="UniProtKB-ARBA"/>
</dbReference>
<keyword evidence="2" id="KW-0677">Repeat</keyword>
<keyword evidence="4" id="KW-0862">Zinc</keyword>
<reference evidence="9" key="1">
    <citation type="submission" date="2025-08" db="UniProtKB">
        <authorList>
            <consortium name="RefSeq"/>
        </authorList>
    </citation>
    <scope>IDENTIFICATION</scope>
</reference>
<dbReference type="InterPro" id="IPR013087">
    <property type="entry name" value="Znf_C2H2_type"/>
</dbReference>
<evidence type="ECO:0000256" key="1">
    <source>
        <dbReference type="ARBA" id="ARBA00022723"/>
    </source>
</evidence>
<keyword evidence="3 5" id="KW-0863">Zinc-finger</keyword>
<protein>
    <submittedName>
        <fullName evidence="9">Zinc finger protein 135-like</fullName>
    </submittedName>
</protein>
<evidence type="ECO:0000256" key="4">
    <source>
        <dbReference type="ARBA" id="ARBA00022833"/>
    </source>
</evidence>
<feature type="domain" description="C2H2-type" evidence="7">
    <location>
        <begin position="165"/>
        <end position="192"/>
    </location>
</feature>
<dbReference type="RefSeq" id="XP_014000712.2">
    <property type="nucleotide sequence ID" value="XM_014145237.2"/>
</dbReference>
<keyword evidence="8" id="KW-1185">Reference proteome</keyword>
<dbReference type="SMART" id="SM00355">
    <property type="entry name" value="ZnF_C2H2"/>
    <property type="match status" value="2"/>
</dbReference>
<feature type="compositionally biased region" description="Polar residues" evidence="6">
    <location>
        <begin position="122"/>
        <end position="137"/>
    </location>
</feature>
<sequence>MSSLNYSPPVKEEEVCWTEKEALGLNIVVKEEKEEEDVTVKQEVEGEAVTVKEEEKDVSVKQEEDAFRVKEENVTVKEEEEEKEEGAVFGVKEEKQGEITVILTDESEDLITTRERPDSDSGKSSSGETDPETPNQHHCSHCGKSFRWFGSLKMHERIHTGEKPYHCSHCGKNFTQLGALVGHERTHTGEKPYHCSQCGKSFTQ</sequence>
<dbReference type="PROSITE" id="PS00028">
    <property type="entry name" value="ZINC_FINGER_C2H2_1"/>
    <property type="match status" value="2"/>
</dbReference>
<dbReference type="GO" id="GO:0005634">
    <property type="term" value="C:nucleus"/>
    <property type="evidence" value="ECO:0007669"/>
    <property type="project" value="UniProtKB-SubCell"/>
</dbReference>
<dbReference type="GO" id="GO:0008270">
    <property type="term" value="F:zinc ion binding"/>
    <property type="evidence" value="ECO:0007669"/>
    <property type="project" value="UniProtKB-KW"/>
</dbReference>
<organism evidence="8 9">
    <name type="scientific">Salmo salar</name>
    <name type="common">Atlantic salmon</name>
    <dbReference type="NCBI Taxonomy" id="8030"/>
    <lineage>
        <taxon>Eukaryota</taxon>
        <taxon>Metazoa</taxon>
        <taxon>Chordata</taxon>
        <taxon>Craniata</taxon>
        <taxon>Vertebrata</taxon>
        <taxon>Euteleostomi</taxon>
        <taxon>Actinopterygii</taxon>
        <taxon>Neopterygii</taxon>
        <taxon>Teleostei</taxon>
        <taxon>Protacanthopterygii</taxon>
        <taxon>Salmoniformes</taxon>
        <taxon>Salmonidae</taxon>
        <taxon>Salmoninae</taxon>
        <taxon>Salmo</taxon>
    </lineage>
</organism>
<evidence type="ECO:0000256" key="3">
    <source>
        <dbReference type="ARBA" id="ARBA00022771"/>
    </source>
</evidence>
<dbReference type="GO" id="GO:0043565">
    <property type="term" value="F:sequence-specific DNA binding"/>
    <property type="evidence" value="ECO:0007669"/>
    <property type="project" value="UniProtKB-ARBA"/>
</dbReference>
<dbReference type="KEGG" id="sasa:106571784"/>
<keyword evidence="1" id="KW-0479">Metal-binding</keyword>
<evidence type="ECO:0000256" key="6">
    <source>
        <dbReference type="SAM" id="MobiDB-lite"/>
    </source>
</evidence>
<evidence type="ECO:0000256" key="5">
    <source>
        <dbReference type="PROSITE-ProRule" id="PRU00042"/>
    </source>
</evidence>
<feature type="domain" description="C2H2-type" evidence="7">
    <location>
        <begin position="137"/>
        <end position="164"/>
    </location>
</feature>
<feature type="domain" description="C2H2-type" evidence="7">
    <location>
        <begin position="193"/>
        <end position="204"/>
    </location>
</feature>
<dbReference type="Pfam" id="PF00096">
    <property type="entry name" value="zf-C2H2"/>
    <property type="match status" value="1"/>
</dbReference>
<dbReference type="PANTHER" id="PTHR23235:SF120">
    <property type="entry name" value="KRUPPEL-LIKE FACTOR 15"/>
    <property type="match status" value="1"/>
</dbReference>
<dbReference type="AlphaFoldDB" id="A0A1S3MC11"/>
<dbReference type="GeneID" id="106571784"/>
<proteinExistence type="predicted"/>
<dbReference type="GO" id="GO:0005694">
    <property type="term" value="C:chromosome"/>
    <property type="evidence" value="ECO:0007669"/>
    <property type="project" value="UniProtKB-ARBA"/>
</dbReference>